<protein>
    <submittedName>
        <fullName evidence="1">Uncharacterized protein</fullName>
    </submittedName>
</protein>
<accession>A0ACB0KJW1</accession>
<dbReference type="EMBL" id="CASHSV030000311">
    <property type="protein sequence ID" value="CAJ2657540.1"/>
    <property type="molecule type" value="Genomic_DNA"/>
</dbReference>
<sequence length="352" mass="41130">MARKNAANREKLKLDHSLGTKSIARTQQELEKRDGRKYSRGEMFAVSHKKSDGSFVNDEAKKKISLLCSTRLTSSSEDNEKMKKMQAEIDSLPEKASQVDILKEQVAFLMQMHNSKDNQLREFNLALLGKWCWRMLVDREGLWFRVLAARYGVERGRVRDGGRRGSLWWREIVRIRDGVGESGGGWFRENVVRKVGDGSDTLFWTDPWVDETPFCERFDRLFALSETKSRTVAEMFSLGWGMDGAAWVWRRQLRAWEDDMLRECQFLLANISLQAHHSDRWQWQPDPDTGYTVRGVYQLLTTRDSVTMDDATHLIWHPQIPLKFLWFSLGFEDHLALPFSYWTRSSYFRISG</sequence>
<dbReference type="Proteomes" id="UP001177021">
    <property type="component" value="Unassembled WGS sequence"/>
</dbReference>
<reference evidence="1" key="1">
    <citation type="submission" date="2023-10" db="EMBL/GenBank/DDBJ databases">
        <authorList>
            <person name="Rodriguez Cubillos JULIANA M."/>
            <person name="De Vega J."/>
        </authorList>
    </citation>
    <scope>NUCLEOTIDE SEQUENCE</scope>
</reference>
<evidence type="ECO:0000313" key="1">
    <source>
        <dbReference type="EMBL" id="CAJ2657540.1"/>
    </source>
</evidence>
<evidence type="ECO:0000313" key="2">
    <source>
        <dbReference type="Proteomes" id="UP001177021"/>
    </source>
</evidence>
<gene>
    <name evidence="1" type="ORF">MILVUS5_LOCUS24103</name>
</gene>
<comment type="caution">
    <text evidence="1">The sequence shown here is derived from an EMBL/GenBank/DDBJ whole genome shotgun (WGS) entry which is preliminary data.</text>
</comment>
<organism evidence="1 2">
    <name type="scientific">Trifolium pratense</name>
    <name type="common">Red clover</name>
    <dbReference type="NCBI Taxonomy" id="57577"/>
    <lineage>
        <taxon>Eukaryota</taxon>
        <taxon>Viridiplantae</taxon>
        <taxon>Streptophyta</taxon>
        <taxon>Embryophyta</taxon>
        <taxon>Tracheophyta</taxon>
        <taxon>Spermatophyta</taxon>
        <taxon>Magnoliopsida</taxon>
        <taxon>eudicotyledons</taxon>
        <taxon>Gunneridae</taxon>
        <taxon>Pentapetalae</taxon>
        <taxon>rosids</taxon>
        <taxon>fabids</taxon>
        <taxon>Fabales</taxon>
        <taxon>Fabaceae</taxon>
        <taxon>Papilionoideae</taxon>
        <taxon>50 kb inversion clade</taxon>
        <taxon>NPAAA clade</taxon>
        <taxon>Hologalegina</taxon>
        <taxon>IRL clade</taxon>
        <taxon>Trifolieae</taxon>
        <taxon>Trifolium</taxon>
    </lineage>
</organism>
<name>A0ACB0KJW1_TRIPR</name>
<proteinExistence type="predicted"/>
<keyword evidence="2" id="KW-1185">Reference proteome</keyword>